<sequence length="109" mass="12502">MISRTTIKRCYAWMLLITFTLMLSLRGIHYHYEKSHDCDVKTTESTACTTVKAVCNVCDFVFQKANAIKNTVYITPVPYSIVKYLSFDTPCVYLRILSINTNSPPFFLA</sequence>
<evidence type="ECO:0000313" key="3">
    <source>
        <dbReference type="Proteomes" id="UP000788426"/>
    </source>
</evidence>
<dbReference type="Proteomes" id="UP000788426">
    <property type="component" value="Unassembled WGS sequence"/>
</dbReference>
<accession>A0ABS6YE07</accession>
<dbReference type="RefSeq" id="WP_219481894.1">
    <property type="nucleotide sequence ID" value="NZ_JABZTF010000032.1"/>
</dbReference>
<reference evidence="2 3" key="1">
    <citation type="submission" date="2021-07" db="EMBL/GenBank/DDBJ databases">
        <title>Genomic diversity and antimicrobial resistance of Prevotella spp. isolated from chronic lung disease airways.</title>
        <authorList>
            <person name="Webb K.A."/>
            <person name="Olagoke O.S."/>
            <person name="Baird T."/>
            <person name="Neill J."/>
            <person name="Pham A."/>
            <person name="Wells T.J."/>
            <person name="Ramsay K.A."/>
            <person name="Bell S.C."/>
            <person name="Sarovich D.S."/>
            <person name="Price E.P."/>
        </authorList>
    </citation>
    <scope>NUCLEOTIDE SEQUENCE [LARGE SCALE GENOMIC DNA]</scope>
    <source>
        <strain evidence="2 3">SCHI0011.S.12</strain>
    </source>
</reference>
<feature type="transmembrane region" description="Helical" evidence="1">
    <location>
        <begin position="12"/>
        <end position="32"/>
    </location>
</feature>
<comment type="caution">
    <text evidence="2">The sequence shown here is derived from an EMBL/GenBank/DDBJ whole genome shotgun (WGS) entry which is preliminary data.</text>
</comment>
<evidence type="ECO:0000256" key="1">
    <source>
        <dbReference type="SAM" id="Phobius"/>
    </source>
</evidence>
<keyword evidence="3" id="KW-1185">Reference proteome</keyword>
<protein>
    <submittedName>
        <fullName evidence="2">Uncharacterized protein</fullName>
    </submittedName>
</protein>
<name>A0ABS6YE07_9BACT</name>
<organism evidence="2 3">
    <name type="scientific">Hoylesella nanceiensis</name>
    <dbReference type="NCBI Taxonomy" id="425941"/>
    <lineage>
        <taxon>Bacteria</taxon>
        <taxon>Pseudomonadati</taxon>
        <taxon>Bacteroidota</taxon>
        <taxon>Bacteroidia</taxon>
        <taxon>Bacteroidales</taxon>
        <taxon>Prevotellaceae</taxon>
        <taxon>Hoylesella</taxon>
    </lineage>
</organism>
<dbReference type="EMBL" id="JAHXCT010000006">
    <property type="protein sequence ID" value="MBW4769811.1"/>
    <property type="molecule type" value="Genomic_DNA"/>
</dbReference>
<keyword evidence="1" id="KW-1133">Transmembrane helix</keyword>
<proteinExistence type="predicted"/>
<keyword evidence="1" id="KW-0472">Membrane</keyword>
<keyword evidence="1" id="KW-0812">Transmembrane</keyword>
<evidence type="ECO:0000313" key="2">
    <source>
        <dbReference type="EMBL" id="MBW4769811.1"/>
    </source>
</evidence>
<gene>
    <name evidence="2" type="ORF">KZO38_08575</name>
</gene>